<dbReference type="AlphaFoldDB" id="A0A6M3K5E1"/>
<organism evidence="2">
    <name type="scientific">viral metagenome</name>
    <dbReference type="NCBI Taxonomy" id="1070528"/>
    <lineage>
        <taxon>unclassified sequences</taxon>
        <taxon>metagenomes</taxon>
        <taxon>organismal metagenomes</taxon>
    </lineage>
</organism>
<evidence type="ECO:0000313" key="2">
    <source>
        <dbReference type="EMBL" id="QJA77374.1"/>
    </source>
</evidence>
<dbReference type="EMBL" id="MT141244">
    <property type="protein sequence ID" value="QJA56902.1"/>
    <property type="molecule type" value="Genomic_DNA"/>
</dbReference>
<proteinExistence type="predicted"/>
<gene>
    <name evidence="2" type="ORF">MM415A01315_0005</name>
    <name evidence="1" type="ORF">MM415B01776_0020</name>
</gene>
<reference evidence="2" key="1">
    <citation type="submission" date="2020-03" db="EMBL/GenBank/DDBJ databases">
        <title>The deep terrestrial virosphere.</title>
        <authorList>
            <person name="Holmfeldt K."/>
            <person name="Nilsson E."/>
            <person name="Simone D."/>
            <person name="Lopez-Fernandez M."/>
            <person name="Wu X."/>
            <person name="de Brujin I."/>
            <person name="Lundin D."/>
            <person name="Andersson A."/>
            <person name="Bertilsson S."/>
            <person name="Dopson M."/>
        </authorList>
    </citation>
    <scope>NUCLEOTIDE SEQUENCE</scope>
    <source>
        <strain evidence="2">MM415A01315</strain>
        <strain evidence="1">MM415B01776</strain>
    </source>
</reference>
<sequence length="120" mass="14145">MKITKLDALFSRYVRLLADGRCGKCGKHVGYENLATAHFYGRIRHTVRWDIRNVVALCNPCHYWLDVNPLAKSSFMYEVLSKEEIRELNRIANLTTKDYPIDKEALVKKFREGIKRLWEE</sequence>
<dbReference type="InterPro" id="IPR003615">
    <property type="entry name" value="HNH_nuc"/>
</dbReference>
<protein>
    <submittedName>
        <fullName evidence="2">Uncharacterized protein</fullName>
    </submittedName>
</protein>
<dbReference type="EMBL" id="MT142280">
    <property type="protein sequence ID" value="QJA77374.1"/>
    <property type="molecule type" value="Genomic_DNA"/>
</dbReference>
<accession>A0A6M3K5E1</accession>
<evidence type="ECO:0000313" key="1">
    <source>
        <dbReference type="EMBL" id="QJA56902.1"/>
    </source>
</evidence>
<dbReference type="CDD" id="cd00085">
    <property type="entry name" value="HNHc"/>
    <property type="match status" value="1"/>
</dbReference>
<dbReference type="Gene3D" id="1.10.30.50">
    <property type="match status" value="1"/>
</dbReference>
<name>A0A6M3K5E1_9ZZZZ</name>